<organism evidence="3 4">
    <name type="scientific">Nitrospira lenta</name>
    <dbReference type="NCBI Taxonomy" id="1436998"/>
    <lineage>
        <taxon>Bacteria</taxon>
        <taxon>Pseudomonadati</taxon>
        <taxon>Nitrospirota</taxon>
        <taxon>Nitrospiria</taxon>
        <taxon>Nitrospirales</taxon>
        <taxon>Nitrospiraceae</taxon>
        <taxon>Nitrospira</taxon>
    </lineage>
</organism>
<keyword evidence="2" id="KW-0472">Membrane</keyword>
<evidence type="ECO:0008006" key="5">
    <source>
        <dbReference type="Google" id="ProtNLM"/>
    </source>
</evidence>
<feature type="transmembrane region" description="Helical" evidence="2">
    <location>
        <begin position="66"/>
        <end position="89"/>
    </location>
</feature>
<keyword evidence="4" id="KW-1185">Reference proteome</keyword>
<feature type="region of interest" description="Disordered" evidence="1">
    <location>
        <begin position="123"/>
        <end position="142"/>
    </location>
</feature>
<dbReference type="EMBL" id="OUNR01000001">
    <property type="protein sequence ID" value="SPP62945.1"/>
    <property type="molecule type" value="Genomic_DNA"/>
</dbReference>
<dbReference type="NCBIfam" id="NF037970">
    <property type="entry name" value="vanZ_1"/>
    <property type="match status" value="1"/>
</dbReference>
<evidence type="ECO:0000313" key="4">
    <source>
        <dbReference type="Proteomes" id="UP000248168"/>
    </source>
</evidence>
<evidence type="ECO:0000313" key="3">
    <source>
        <dbReference type="EMBL" id="SPP62945.1"/>
    </source>
</evidence>
<gene>
    <name evidence="3" type="ORF">NITLEN_10031</name>
</gene>
<name>A0A330KZM4_9BACT</name>
<keyword evidence="2" id="KW-0812">Transmembrane</keyword>
<evidence type="ECO:0000256" key="2">
    <source>
        <dbReference type="SAM" id="Phobius"/>
    </source>
</evidence>
<evidence type="ECO:0000256" key="1">
    <source>
        <dbReference type="SAM" id="MobiDB-lite"/>
    </source>
</evidence>
<accession>A0A330KZM4</accession>
<feature type="transmembrane region" description="Helical" evidence="2">
    <location>
        <begin position="101"/>
        <end position="117"/>
    </location>
</feature>
<reference evidence="4" key="1">
    <citation type="submission" date="2018-04" db="EMBL/GenBank/DDBJ databases">
        <authorList>
            <person name="Lucker S."/>
            <person name="Sakoula D."/>
        </authorList>
    </citation>
    <scope>NUCLEOTIDE SEQUENCE [LARGE SCALE GENOMIC DNA]</scope>
</reference>
<dbReference type="Proteomes" id="UP000248168">
    <property type="component" value="Unassembled WGS sequence"/>
</dbReference>
<proteinExistence type="predicted"/>
<dbReference type="InParanoid" id="A0A330KZM4"/>
<dbReference type="AlphaFoldDB" id="A0A330KZM4"/>
<keyword evidence="2" id="KW-1133">Transmembrane helix</keyword>
<feature type="transmembrane region" description="Helical" evidence="2">
    <location>
        <begin position="39"/>
        <end position="59"/>
    </location>
</feature>
<sequence>MIVATGILFGYIALLYFGSVIAPGVGLSGHLLTELPVWLLDWAHAPGYGVLAILLTLGLQRRGWPLGYALALAGSAAFTFGLFTEFLQGSVPGRHSSSGDLLVNAVGIGIAAMIMVVRESQSPLQSDHSTSPAPASESSNHD</sequence>
<protein>
    <recommendedName>
        <fullName evidence="5">VanZ-like domain-containing protein</fullName>
    </recommendedName>
</protein>
<feature type="transmembrane region" description="Helical" evidence="2">
    <location>
        <begin position="7"/>
        <end position="27"/>
    </location>
</feature>